<comment type="similarity">
    <text evidence="1 2">Belongs to the TIFY/JAZ family.</text>
</comment>
<dbReference type="GO" id="GO:0031347">
    <property type="term" value="P:regulation of defense response"/>
    <property type="evidence" value="ECO:0007669"/>
    <property type="project" value="UniProtKB-UniRule"/>
</dbReference>
<comment type="domain">
    <text evidence="2">The jas domain is required for interaction with COI1.</text>
</comment>
<dbReference type="PROSITE" id="PS51320">
    <property type="entry name" value="TIFY"/>
    <property type="match status" value="1"/>
</dbReference>
<name>A0A2L0W159_EUPLT</name>
<dbReference type="GO" id="GO:2000022">
    <property type="term" value="P:regulation of jasmonic acid mediated signaling pathway"/>
    <property type="evidence" value="ECO:0007669"/>
    <property type="project" value="UniProtKB-UniRule"/>
</dbReference>
<dbReference type="Pfam" id="PF09425">
    <property type="entry name" value="Jas_motif"/>
    <property type="match status" value="1"/>
</dbReference>
<dbReference type="PANTHER" id="PTHR33077:SF52">
    <property type="entry name" value="PROTEIN TIFY 11D"/>
    <property type="match status" value="1"/>
</dbReference>
<proteinExistence type="evidence at transcript level"/>
<keyword evidence="2" id="KW-0539">Nucleus</keyword>
<accession>A0A2L0W159</accession>
<dbReference type="EMBL" id="MG755193">
    <property type="protein sequence ID" value="AVA18025.1"/>
    <property type="molecule type" value="mRNA"/>
</dbReference>
<comment type="subcellular location">
    <subcellularLocation>
        <location evidence="2">Nucleus</location>
    </subcellularLocation>
</comment>
<dbReference type="SMART" id="SM00979">
    <property type="entry name" value="TIFY"/>
    <property type="match status" value="1"/>
</dbReference>
<dbReference type="Pfam" id="PF06200">
    <property type="entry name" value="tify"/>
    <property type="match status" value="1"/>
</dbReference>
<dbReference type="PANTHER" id="PTHR33077">
    <property type="entry name" value="PROTEIN TIFY 4A-RELATED-RELATED"/>
    <property type="match status" value="1"/>
</dbReference>
<protein>
    <recommendedName>
        <fullName evidence="2">Protein TIFY</fullName>
    </recommendedName>
    <alternativeName>
        <fullName evidence="2">Jasmonate ZIM domain-containing protein</fullName>
    </alternativeName>
</protein>
<sequence length="194" mass="21870">MLFHMANRLSGKASPEKSSNFAQTCNLLSQYLKERGSNLCDISRKLEPTGQEAPRTTLNLLPNTDNSKSMDLFPQFVADDLRKTTPPQMTIFYAGKVIVFDDIPAEKAKEIMAFANTAPAQELNFLDLPIARRASLQRFFEKRRDRVTARAPYLIQGSGSRSRSRSRAGKGEESCPWIDLEEAKLSSRQLELKL</sequence>
<reference evidence="4" key="1">
    <citation type="submission" date="2018-01" db="EMBL/GenBank/DDBJ databases">
        <authorList>
            <person name="Gaut B.S."/>
            <person name="Morton B.R."/>
            <person name="Clegg M.T."/>
            <person name="Duvall M.R."/>
        </authorList>
    </citation>
    <scope>NUCLEOTIDE SEQUENCE</scope>
    <source>
        <strain evidence="4">LC-001-004</strain>
    </source>
</reference>
<organism evidence="4">
    <name type="scientific">Euphorbia lathyris</name>
    <name type="common">Caper spurge</name>
    <dbReference type="NCBI Taxonomy" id="212925"/>
    <lineage>
        <taxon>Eukaryota</taxon>
        <taxon>Viridiplantae</taxon>
        <taxon>Streptophyta</taxon>
        <taxon>Embryophyta</taxon>
        <taxon>Tracheophyta</taxon>
        <taxon>Spermatophyta</taxon>
        <taxon>Magnoliopsida</taxon>
        <taxon>eudicotyledons</taxon>
        <taxon>Gunneridae</taxon>
        <taxon>Pentapetalae</taxon>
        <taxon>rosids</taxon>
        <taxon>fabids</taxon>
        <taxon>Malpighiales</taxon>
        <taxon>Euphorbiaceae</taxon>
        <taxon>Euphorbioideae</taxon>
        <taxon>Euphorbieae</taxon>
        <taxon>Euphorbia</taxon>
        <taxon>Euphorbia subgen. Esula</taxon>
        <taxon>Euphorbia sect. Lathyris</taxon>
    </lineage>
</organism>
<dbReference type="InterPro" id="IPR018467">
    <property type="entry name" value="CCT_CS"/>
</dbReference>
<dbReference type="InterPro" id="IPR010399">
    <property type="entry name" value="Tify_dom"/>
</dbReference>
<dbReference type="GO" id="GO:0005634">
    <property type="term" value="C:nucleus"/>
    <property type="evidence" value="ECO:0007669"/>
    <property type="project" value="UniProtKB-SubCell"/>
</dbReference>
<evidence type="ECO:0000313" key="4">
    <source>
        <dbReference type="EMBL" id="AVA18025.1"/>
    </source>
</evidence>
<evidence type="ECO:0000256" key="2">
    <source>
        <dbReference type="RuleBase" id="RU369065"/>
    </source>
</evidence>
<evidence type="ECO:0000256" key="1">
    <source>
        <dbReference type="ARBA" id="ARBA00008614"/>
    </source>
</evidence>
<feature type="domain" description="Tify" evidence="3">
    <location>
        <begin position="82"/>
        <end position="117"/>
    </location>
</feature>
<dbReference type="GO" id="GO:0009611">
    <property type="term" value="P:response to wounding"/>
    <property type="evidence" value="ECO:0007669"/>
    <property type="project" value="UniProtKB-UniRule"/>
</dbReference>
<dbReference type="InterPro" id="IPR040390">
    <property type="entry name" value="TIFY/JAZ"/>
</dbReference>
<comment type="function">
    <text evidence="2">Repressor of jasmonate responses.</text>
</comment>
<evidence type="ECO:0000259" key="3">
    <source>
        <dbReference type="PROSITE" id="PS51320"/>
    </source>
</evidence>
<keyword evidence="2" id="KW-1184">Jasmonic acid signaling pathway</keyword>
<dbReference type="AlphaFoldDB" id="A0A2L0W159"/>